<protein>
    <recommendedName>
        <fullName evidence="4">DNA repair protein rad9</fullName>
    </recommendedName>
</protein>
<feature type="compositionally biased region" description="Acidic residues" evidence="1">
    <location>
        <begin position="380"/>
        <end position="389"/>
    </location>
</feature>
<evidence type="ECO:0000313" key="3">
    <source>
        <dbReference type="Proteomes" id="UP000235672"/>
    </source>
</evidence>
<dbReference type="GO" id="GO:0030896">
    <property type="term" value="C:checkpoint clamp complex"/>
    <property type="evidence" value="ECO:0007669"/>
    <property type="project" value="InterPro"/>
</dbReference>
<dbReference type="PANTHER" id="PTHR15237">
    <property type="entry name" value="DNA REPAIR PROTEIN RAD9"/>
    <property type="match status" value="1"/>
</dbReference>
<evidence type="ECO:0000313" key="2">
    <source>
        <dbReference type="EMBL" id="PMD28325.1"/>
    </source>
</evidence>
<dbReference type="InterPro" id="IPR046938">
    <property type="entry name" value="DNA_clamp_sf"/>
</dbReference>
<dbReference type="GO" id="GO:0071479">
    <property type="term" value="P:cellular response to ionizing radiation"/>
    <property type="evidence" value="ECO:0007669"/>
    <property type="project" value="TreeGrafter"/>
</dbReference>
<dbReference type="AlphaFoldDB" id="A0A2J6QPY4"/>
<feature type="compositionally biased region" description="Polar residues" evidence="1">
    <location>
        <begin position="400"/>
        <end position="423"/>
    </location>
</feature>
<feature type="region of interest" description="Disordered" evidence="1">
    <location>
        <begin position="289"/>
        <end position="439"/>
    </location>
</feature>
<dbReference type="InterPro" id="IPR007268">
    <property type="entry name" value="Rad9/Ddc1"/>
</dbReference>
<dbReference type="Proteomes" id="UP000235672">
    <property type="component" value="Unassembled WGS sequence"/>
</dbReference>
<dbReference type="PANTHER" id="PTHR15237:SF0">
    <property type="entry name" value="CELL CYCLE CHECKPOINT CONTROL PROTEIN"/>
    <property type="match status" value="1"/>
</dbReference>
<sequence length="523" mass="57752">MAILTFTINPEALGKLHDALVSLGKFSEAVCLEASSDRLVLTALNSSKSAYASFTLLGNKFFSKYHYKPLKFGNQQNEKFTCKIYNKALLSVFKSRVVDPAREKDTAVERCDVSVEDGEGKTKSRFIIKIVCRHGVLKTYRLTFESVAPMHALFVKESANNSWSISSKTLREFVEHFGPGTEQLDIYSEDGRVSFTSYTEKIMSGNVEILKQPLHTTIAVDTLEFGEFIVEEKLHIIISVKDFKSIIAHAGITNTVVKALYSRPTSPMQLTYSEDGILSEFILMTIGESRGASATPAPNASRTGTKRPASRQPLEARSSSTRTAASGMPPPPTTAAPSLSREPTRARVSRPSPPPPQPSLQSEALFVTEADDDRRWDPANFDEEEDEMLLWDTPGDKETVTMNSGHLKASENQSRSINAQSGLSAEDGDQSHTIPTQRLEPTQRVSEVCCNPCFVVDVPLTLRGFEDYLTEPNKPSYADGQTNQIQYVALLALALPRRRPQDLVAKAPSGLWCSCLVRASYLL</sequence>
<dbReference type="GO" id="GO:0006281">
    <property type="term" value="P:DNA repair"/>
    <property type="evidence" value="ECO:0007669"/>
    <property type="project" value="TreeGrafter"/>
</dbReference>
<dbReference type="OrthoDB" id="60092at2759"/>
<accession>A0A2J6QPY4</accession>
<gene>
    <name evidence="2" type="ORF">NA56DRAFT_560345</name>
</gene>
<feature type="compositionally biased region" description="Low complexity" evidence="1">
    <location>
        <begin position="316"/>
        <end position="326"/>
    </location>
</feature>
<dbReference type="STRING" id="1745343.A0A2J6QPY4"/>
<dbReference type="Pfam" id="PF04139">
    <property type="entry name" value="Rad9"/>
    <property type="match status" value="1"/>
</dbReference>
<dbReference type="GO" id="GO:0000076">
    <property type="term" value="P:DNA replication checkpoint signaling"/>
    <property type="evidence" value="ECO:0007669"/>
    <property type="project" value="TreeGrafter"/>
</dbReference>
<evidence type="ECO:0000256" key="1">
    <source>
        <dbReference type="SAM" id="MobiDB-lite"/>
    </source>
</evidence>
<dbReference type="Gene3D" id="3.70.10.10">
    <property type="match status" value="1"/>
</dbReference>
<proteinExistence type="predicted"/>
<reference evidence="2 3" key="1">
    <citation type="submission" date="2016-05" db="EMBL/GenBank/DDBJ databases">
        <title>A degradative enzymes factory behind the ericoid mycorrhizal symbiosis.</title>
        <authorList>
            <consortium name="DOE Joint Genome Institute"/>
            <person name="Martino E."/>
            <person name="Morin E."/>
            <person name="Grelet G."/>
            <person name="Kuo A."/>
            <person name="Kohler A."/>
            <person name="Daghino S."/>
            <person name="Barry K."/>
            <person name="Choi C."/>
            <person name="Cichocki N."/>
            <person name="Clum A."/>
            <person name="Copeland A."/>
            <person name="Hainaut M."/>
            <person name="Haridas S."/>
            <person name="Labutti K."/>
            <person name="Lindquist E."/>
            <person name="Lipzen A."/>
            <person name="Khouja H.-R."/>
            <person name="Murat C."/>
            <person name="Ohm R."/>
            <person name="Olson A."/>
            <person name="Spatafora J."/>
            <person name="Veneault-Fourrey C."/>
            <person name="Henrissat B."/>
            <person name="Grigoriev I."/>
            <person name="Martin F."/>
            <person name="Perotto S."/>
        </authorList>
    </citation>
    <scope>NUCLEOTIDE SEQUENCE [LARGE SCALE GENOMIC DNA]</scope>
    <source>
        <strain evidence="2 3">UAMH 7357</strain>
    </source>
</reference>
<evidence type="ECO:0008006" key="4">
    <source>
        <dbReference type="Google" id="ProtNLM"/>
    </source>
</evidence>
<dbReference type="GO" id="GO:0031573">
    <property type="term" value="P:mitotic intra-S DNA damage checkpoint signaling"/>
    <property type="evidence" value="ECO:0007669"/>
    <property type="project" value="TreeGrafter"/>
</dbReference>
<name>A0A2J6QPY4_9HELO</name>
<dbReference type="EMBL" id="KZ613464">
    <property type="protein sequence ID" value="PMD28325.1"/>
    <property type="molecule type" value="Genomic_DNA"/>
</dbReference>
<dbReference type="SUPFAM" id="SSF55979">
    <property type="entry name" value="DNA clamp"/>
    <property type="match status" value="1"/>
</dbReference>
<organism evidence="2 3">
    <name type="scientific">Hyaloscypha hepaticicola</name>
    <dbReference type="NCBI Taxonomy" id="2082293"/>
    <lineage>
        <taxon>Eukaryota</taxon>
        <taxon>Fungi</taxon>
        <taxon>Dikarya</taxon>
        <taxon>Ascomycota</taxon>
        <taxon>Pezizomycotina</taxon>
        <taxon>Leotiomycetes</taxon>
        <taxon>Helotiales</taxon>
        <taxon>Hyaloscyphaceae</taxon>
        <taxon>Hyaloscypha</taxon>
    </lineage>
</organism>
<keyword evidence="3" id="KW-1185">Reference proteome</keyword>